<dbReference type="AlphaFoldDB" id="A0AAW1CVM7"/>
<evidence type="ECO:0000259" key="7">
    <source>
        <dbReference type="PROSITE" id="PS50850"/>
    </source>
</evidence>
<dbReference type="InterPro" id="IPR020846">
    <property type="entry name" value="MFS_dom"/>
</dbReference>
<feature type="transmembrane region" description="Helical" evidence="6">
    <location>
        <begin position="133"/>
        <end position="151"/>
    </location>
</feature>
<feature type="transmembrane region" description="Helical" evidence="6">
    <location>
        <begin position="394"/>
        <end position="414"/>
    </location>
</feature>
<evidence type="ECO:0000256" key="1">
    <source>
        <dbReference type="ARBA" id="ARBA00004141"/>
    </source>
</evidence>
<keyword evidence="4 6" id="KW-1133">Transmembrane helix</keyword>
<keyword evidence="5 6" id="KW-0472">Membrane</keyword>
<feature type="transmembrane region" description="Helical" evidence="6">
    <location>
        <begin position="274"/>
        <end position="296"/>
    </location>
</feature>
<dbReference type="GO" id="GO:0043195">
    <property type="term" value="C:terminal bouton"/>
    <property type="evidence" value="ECO:0007669"/>
    <property type="project" value="TreeGrafter"/>
</dbReference>
<dbReference type="Proteomes" id="UP001461498">
    <property type="component" value="Unassembled WGS sequence"/>
</dbReference>
<feature type="transmembrane region" description="Helical" evidence="6">
    <location>
        <begin position="103"/>
        <end position="121"/>
    </location>
</feature>
<keyword evidence="3 6" id="KW-0812">Transmembrane</keyword>
<feature type="domain" description="Major facilitator superfamily (MFS) profile" evidence="7">
    <location>
        <begin position="12"/>
        <end position="418"/>
    </location>
</feature>
<dbReference type="FunFam" id="1.20.1250.20:FF:000401">
    <property type="entry name" value="Vesicular amine transporter"/>
    <property type="match status" value="1"/>
</dbReference>
<sequence length="438" mass="47263">MSNLSLSTQTIVLIIVYISLLADNILLTVVVPIVPDYLLTVENVPKDVGPFNMKLNSSALVLYETMLREENGRVGLLLSSKAVVQLMINPIVGFLARYTGYGLPLFIGCIILLTSTLVFAFGETYASLFVARSLQGVASACIGVSGMSLVAENYTSENSRSKVMGIVLGSVAFGVLLGYPFGSFLYDFVGKTAPFVAISLLIILNIGLQLVFLDLNPPNSTAGSSTSWRALLSDGYITIAAGAIWLSSSAMAVLEPCVPLWLMSTIKPEKWELGTVFIPDSVGYLIGTNIFGTIAYKLGRWRVSIAAMLLVAVSSFMVPTASSISGLIIPHFGIGLGIGIVDAALVPLLATLVDCRHSANYSVVYALQQMAVSLAYALGPMIGGELVHIIGFPWLMRSLGFVNLLYCPLLIFLANNCSNQVFYKFFDDFIFWYLIPYS</sequence>
<feature type="transmembrane region" description="Helical" evidence="6">
    <location>
        <begin position="236"/>
        <end position="254"/>
    </location>
</feature>
<feature type="transmembrane region" description="Helical" evidence="6">
    <location>
        <begin position="303"/>
        <end position="322"/>
    </location>
</feature>
<protein>
    <recommendedName>
        <fullName evidence="7">Major facilitator superfamily (MFS) profile domain-containing protein</fullName>
    </recommendedName>
</protein>
<evidence type="ECO:0000256" key="4">
    <source>
        <dbReference type="ARBA" id="ARBA00022989"/>
    </source>
</evidence>
<dbReference type="GO" id="GO:0005335">
    <property type="term" value="F:serotonin:sodium:chloride symporter activity"/>
    <property type="evidence" value="ECO:0007669"/>
    <property type="project" value="TreeGrafter"/>
</dbReference>
<organism evidence="8 9">
    <name type="scientific">Rhynocoris fuscipes</name>
    <dbReference type="NCBI Taxonomy" id="488301"/>
    <lineage>
        <taxon>Eukaryota</taxon>
        <taxon>Metazoa</taxon>
        <taxon>Ecdysozoa</taxon>
        <taxon>Arthropoda</taxon>
        <taxon>Hexapoda</taxon>
        <taxon>Insecta</taxon>
        <taxon>Pterygota</taxon>
        <taxon>Neoptera</taxon>
        <taxon>Paraneoptera</taxon>
        <taxon>Hemiptera</taxon>
        <taxon>Heteroptera</taxon>
        <taxon>Panheteroptera</taxon>
        <taxon>Cimicomorpha</taxon>
        <taxon>Reduviidae</taxon>
        <taxon>Harpactorinae</taxon>
        <taxon>Harpactorini</taxon>
        <taxon>Rhynocoris</taxon>
    </lineage>
</organism>
<dbReference type="InterPro" id="IPR036259">
    <property type="entry name" value="MFS_trans_sf"/>
</dbReference>
<dbReference type="GO" id="GO:0015842">
    <property type="term" value="P:aminergic neurotransmitter loading into synaptic vesicle"/>
    <property type="evidence" value="ECO:0007669"/>
    <property type="project" value="TreeGrafter"/>
</dbReference>
<comment type="subcellular location">
    <subcellularLocation>
        <location evidence="1">Membrane</location>
        <topology evidence="1">Multi-pass membrane protein</topology>
    </subcellularLocation>
</comment>
<evidence type="ECO:0000313" key="8">
    <source>
        <dbReference type="EMBL" id="KAK9501803.1"/>
    </source>
</evidence>
<comment type="caution">
    <text evidence="8">The sequence shown here is derived from an EMBL/GenBank/DDBJ whole genome shotgun (WGS) entry which is preliminary data.</text>
</comment>
<evidence type="ECO:0000256" key="5">
    <source>
        <dbReference type="ARBA" id="ARBA00023136"/>
    </source>
</evidence>
<proteinExistence type="predicted"/>
<dbReference type="InterPro" id="IPR011701">
    <property type="entry name" value="MFS"/>
</dbReference>
<evidence type="ECO:0000256" key="3">
    <source>
        <dbReference type="ARBA" id="ARBA00022692"/>
    </source>
</evidence>
<dbReference type="EMBL" id="JAPXFL010000009">
    <property type="protein sequence ID" value="KAK9501803.1"/>
    <property type="molecule type" value="Genomic_DNA"/>
</dbReference>
<reference evidence="8 9" key="1">
    <citation type="submission" date="2022-12" db="EMBL/GenBank/DDBJ databases">
        <title>Chromosome-level genome assembly of true bugs.</title>
        <authorList>
            <person name="Ma L."/>
            <person name="Li H."/>
        </authorList>
    </citation>
    <scope>NUCLEOTIDE SEQUENCE [LARGE SCALE GENOMIC DNA]</scope>
    <source>
        <strain evidence="8">Lab_2022b</strain>
    </source>
</reference>
<feature type="transmembrane region" description="Helical" evidence="6">
    <location>
        <begin position="362"/>
        <end position="382"/>
    </location>
</feature>
<keyword evidence="2" id="KW-0813">Transport</keyword>
<feature type="transmembrane region" description="Helical" evidence="6">
    <location>
        <begin position="74"/>
        <end position="96"/>
    </location>
</feature>
<dbReference type="SUPFAM" id="SSF103473">
    <property type="entry name" value="MFS general substrate transporter"/>
    <property type="match status" value="1"/>
</dbReference>
<dbReference type="PROSITE" id="PS50850">
    <property type="entry name" value="MFS"/>
    <property type="match status" value="1"/>
</dbReference>
<feature type="transmembrane region" description="Helical" evidence="6">
    <location>
        <begin position="12"/>
        <end position="34"/>
    </location>
</feature>
<name>A0AAW1CVM7_9HEMI</name>
<evidence type="ECO:0000256" key="2">
    <source>
        <dbReference type="ARBA" id="ARBA00022448"/>
    </source>
</evidence>
<dbReference type="CDD" id="cd17384">
    <property type="entry name" value="MFS_SLC18A1_2_VAT1_2"/>
    <property type="match status" value="1"/>
</dbReference>
<evidence type="ECO:0000256" key="6">
    <source>
        <dbReference type="SAM" id="Phobius"/>
    </source>
</evidence>
<dbReference type="InterPro" id="IPR050930">
    <property type="entry name" value="MFS_Vesicular_Transporter"/>
</dbReference>
<keyword evidence="9" id="KW-1185">Reference proteome</keyword>
<dbReference type="PANTHER" id="PTHR23506:SF4">
    <property type="entry name" value="PORTABELLA"/>
    <property type="match status" value="1"/>
</dbReference>
<feature type="transmembrane region" description="Helical" evidence="6">
    <location>
        <begin position="193"/>
        <end position="215"/>
    </location>
</feature>
<dbReference type="PANTHER" id="PTHR23506">
    <property type="entry name" value="GH10249P"/>
    <property type="match status" value="1"/>
</dbReference>
<evidence type="ECO:0000313" key="9">
    <source>
        <dbReference type="Proteomes" id="UP001461498"/>
    </source>
</evidence>
<feature type="transmembrane region" description="Helical" evidence="6">
    <location>
        <begin position="163"/>
        <end position="181"/>
    </location>
</feature>
<accession>A0AAW1CVM7</accession>
<feature type="transmembrane region" description="Helical" evidence="6">
    <location>
        <begin position="328"/>
        <end position="350"/>
    </location>
</feature>
<dbReference type="Pfam" id="PF07690">
    <property type="entry name" value="MFS_1"/>
    <property type="match status" value="1"/>
</dbReference>
<gene>
    <name evidence="8" type="ORF">O3M35_012470</name>
</gene>
<dbReference type="Gene3D" id="1.20.1250.20">
    <property type="entry name" value="MFS general substrate transporter like domains"/>
    <property type="match status" value="2"/>
</dbReference>
<dbReference type="GO" id="GO:0030672">
    <property type="term" value="C:synaptic vesicle membrane"/>
    <property type="evidence" value="ECO:0007669"/>
    <property type="project" value="TreeGrafter"/>
</dbReference>